<reference evidence="2 3" key="1">
    <citation type="journal article" date="2019" name="Commun. Biol.">
        <title>The bagworm genome reveals a unique fibroin gene that provides high tensile strength.</title>
        <authorList>
            <person name="Kono N."/>
            <person name="Nakamura H."/>
            <person name="Ohtoshi R."/>
            <person name="Tomita M."/>
            <person name="Numata K."/>
            <person name="Arakawa K."/>
        </authorList>
    </citation>
    <scope>NUCLEOTIDE SEQUENCE [LARGE SCALE GENOMIC DNA]</scope>
</reference>
<evidence type="ECO:0000313" key="2">
    <source>
        <dbReference type="EMBL" id="GBP20375.1"/>
    </source>
</evidence>
<comment type="caution">
    <text evidence="2">The sequence shown here is derived from an EMBL/GenBank/DDBJ whole genome shotgun (WGS) entry which is preliminary data.</text>
</comment>
<dbReference type="Proteomes" id="UP000299102">
    <property type="component" value="Unassembled WGS sequence"/>
</dbReference>
<keyword evidence="3" id="KW-1185">Reference proteome</keyword>
<name>A0A4C1U1Z0_EUMVA</name>
<organism evidence="2 3">
    <name type="scientific">Eumeta variegata</name>
    <name type="common">Bagworm moth</name>
    <name type="synonym">Eumeta japonica</name>
    <dbReference type="NCBI Taxonomy" id="151549"/>
    <lineage>
        <taxon>Eukaryota</taxon>
        <taxon>Metazoa</taxon>
        <taxon>Ecdysozoa</taxon>
        <taxon>Arthropoda</taxon>
        <taxon>Hexapoda</taxon>
        <taxon>Insecta</taxon>
        <taxon>Pterygota</taxon>
        <taxon>Neoptera</taxon>
        <taxon>Endopterygota</taxon>
        <taxon>Lepidoptera</taxon>
        <taxon>Glossata</taxon>
        <taxon>Ditrysia</taxon>
        <taxon>Tineoidea</taxon>
        <taxon>Psychidae</taxon>
        <taxon>Oiketicinae</taxon>
        <taxon>Eumeta</taxon>
    </lineage>
</organism>
<dbReference type="EMBL" id="BGZK01000118">
    <property type="protein sequence ID" value="GBP20375.1"/>
    <property type="molecule type" value="Genomic_DNA"/>
</dbReference>
<sequence length="96" mass="10964">MIDRRFYDQRRQMSGIPIGRPATPPALLLPVRGLLPGRGNARRPARPAASPNHGFRRRPSRVYRRGEADAVGGGHRILINLMVLVWAYDYRMAYRL</sequence>
<evidence type="ECO:0000313" key="3">
    <source>
        <dbReference type="Proteomes" id="UP000299102"/>
    </source>
</evidence>
<accession>A0A4C1U1Z0</accession>
<protein>
    <submittedName>
        <fullName evidence="2">Uncharacterized protein</fullName>
    </submittedName>
</protein>
<feature type="region of interest" description="Disordered" evidence="1">
    <location>
        <begin position="37"/>
        <end position="60"/>
    </location>
</feature>
<proteinExistence type="predicted"/>
<gene>
    <name evidence="2" type="ORF">EVAR_14624_1</name>
</gene>
<dbReference type="AlphaFoldDB" id="A0A4C1U1Z0"/>
<evidence type="ECO:0000256" key="1">
    <source>
        <dbReference type="SAM" id="MobiDB-lite"/>
    </source>
</evidence>